<evidence type="ECO:0000313" key="13">
    <source>
        <dbReference type="Proteomes" id="UP000265631"/>
    </source>
</evidence>
<dbReference type="PANTHER" id="PTHR47466">
    <property type="match status" value="1"/>
</dbReference>
<dbReference type="PANTHER" id="PTHR47466:SF1">
    <property type="entry name" value="METALLOPROTEASE MEP1 (AFU_ORTHOLOGUE AFUA_1G07730)-RELATED"/>
    <property type="match status" value="1"/>
</dbReference>
<gene>
    <name evidence="12" type="ORF">FIE12Z_8726</name>
</gene>
<evidence type="ECO:0000256" key="10">
    <source>
        <dbReference type="SAM" id="SignalP"/>
    </source>
</evidence>
<dbReference type="OrthoDB" id="536211at2759"/>
<keyword evidence="13" id="KW-1185">Reference proteome</keyword>
<dbReference type="Proteomes" id="UP000265631">
    <property type="component" value="Unassembled WGS sequence"/>
</dbReference>
<protein>
    <submittedName>
        <fullName evidence="12">Metalloprotease</fullName>
    </submittedName>
</protein>
<keyword evidence="9" id="KW-1015">Disulfide bond</keyword>
<feature type="signal peptide" evidence="10">
    <location>
        <begin position="1"/>
        <end position="18"/>
    </location>
</feature>
<dbReference type="EMBL" id="PXXK01000275">
    <property type="protein sequence ID" value="RFN47000.1"/>
    <property type="molecule type" value="Genomic_DNA"/>
</dbReference>
<evidence type="ECO:0000256" key="8">
    <source>
        <dbReference type="ARBA" id="ARBA00023049"/>
    </source>
</evidence>
<evidence type="ECO:0000256" key="9">
    <source>
        <dbReference type="ARBA" id="ARBA00023157"/>
    </source>
</evidence>
<evidence type="ECO:0000256" key="7">
    <source>
        <dbReference type="ARBA" id="ARBA00022833"/>
    </source>
</evidence>
<feature type="domain" description="Peptidase M43 pregnancy-associated plasma-A" evidence="11">
    <location>
        <begin position="187"/>
        <end position="274"/>
    </location>
</feature>
<evidence type="ECO:0000256" key="2">
    <source>
        <dbReference type="ARBA" id="ARBA00008721"/>
    </source>
</evidence>
<dbReference type="AlphaFoldDB" id="A0A395MGV2"/>
<dbReference type="InterPro" id="IPR024079">
    <property type="entry name" value="MetalloPept_cat_dom_sf"/>
</dbReference>
<dbReference type="GO" id="GO:0046872">
    <property type="term" value="F:metal ion binding"/>
    <property type="evidence" value="ECO:0007669"/>
    <property type="project" value="UniProtKB-KW"/>
</dbReference>
<accession>A0A395MGV2</accession>
<dbReference type="Gene3D" id="3.40.390.10">
    <property type="entry name" value="Collagenase (Catalytic Domain)"/>
    <property type="match status" value="1"/>
</dbReference>
<keyword evidence="3 12" id="KW-0645">Protease</keyword>
<dbReference type="CDD" id="cd04275">
    <property type="entry name" value="ZnMc_pappalysin_like"/>
    <property type="match status" value="1"/>
</dbReference>
<proteinExistence type="inferred from homology"/>
<evidence type="ECO:0000259" key="11">
    <source>
        <dbReference type="Pfam" id="PF05572"/>
    </source>
</evidence>
<evidence type="ECO:0000256" key="3">
    <source>
        <dbReference type="ARBA" id="ARBA00022670"/>
    </source>
</evidence>
<comment type="caution">
    <text evidence="12">The sequence shown here is derived from an EMBL/GenBank/DDBJ whole genome shotgun (WGS) entry which is preliminary data.</text>
</comment>
<feature type="chain" id="PRO_5017258965" evidence="10">
    <location>
        <begin position="19"/>
        <end position="283"/>
    </location>
</feature>
<keyword evidence="6" id="KW-0378">Hydrolase</keyword>
<evidence type="ECO:0000313" key="12">
    <source>
        <dbReference type="EMBL" id="RFN47000.1"/>
    </source>
</evidence>
<keyword evidence="8 12" id="KW-0482">Metalloprotease</keyword>
<dbReference type="Pfam" id="PF05572">
    <property type="entry name" value="Peptidase_M43"/>
    <property type="match status" value="1"/>
</dbReference>
<keyword evidence="4" id="KW-0479">Metal-binding</keyword>
<name>A0A395MGV2_9HYPO</name>
<evidence type="ECO:0000256" key="1">
    <source>
        <dbReference type="ARBA" id="ARBA00003174"/>
    </source>
</evidence>
<evidence type="ECO:0000256" key="5">
    <source>
        <dbReference type="ARBA" id="ARBA00022729"/>
    </source>
</evidence>
<dbReference type="GO" id="GO:0008237">
    <property type="term" value="F:metallopeptidase activity"/>
    <property type="evidence" value="ECO:0007669"/>
    <property type="project" value="UniProtKB-KW"/>
</dbReference>
<comment type="similarity">
    <text evidence="2">Belongs to the peptidase M43B family.</text>
</comment>
<keyword evidence="7" id="KW-0862">Zinc</keyword>
<keyword evidence="5 10" id="KW-0732">Signal</keyword>
<dbReference type="GO" id="GO:0006508">
    <property type="term" value="P:proteolysis"/>
    <property type="evidence" value="ECO:0007669"/>
    <property type="project" value="UniProtKB-KW"/>
</dbReference>
<evidence type="ECO:0000256" key="6">
    <source>
        <dbReference type="ARBA" id="ARBA00022801"/>
    </source>
</evidence>
<sequence>MRLGISLTGVLAATGSVAQSLPNSRCGAPPPNWQQIQASKELAALEKSSASIMGIGDSSVVNINIYNHIIAYNETVEGGFLNATVDEQMLLLNETFLEYGFAFDVLSTDWVVNATWAALEEYQTLMDMKGALRKGTYADINLYYVPMEGGLLGIAAPPMDNVTKGSEEFIFDGVIIASGSLPGDSLTNYNMGWTSVHEIGHWLGLWHTFQGGCKGDGDFVDDTPAEAIAASGCPIGRNTCPERPGVDPIHNFMDYSFDSCYTEFTPGQAVRMKSSWQRYRAGR</sequence>
<evidence type="ECO:0000256" key="4">
    <source>
        <dbReference type="ARBA" id="ARBA00022723"/>
    </source>
</evidence>
<dbReference type="InterPro" id="IPR008754">
    <property type="entry name" value="Peptidase_M43"/>
</dbReference>
<reference evidence="12 13" key="1">
    <citation type="journal article" date="2018" name="PLoS Pathog.">
        <title>Evolution of structural diversity of trichothecenes, a family of toxins produced by plant pathogenic and entomopathogenic fungi.</title>
        <authorList>
            <person name="Proctor R.H."/>
            <person name="McCormick S.P."/>
            <person name="Kim H.S."/>
            <person name="Cardoza R.E."/>
            <person name="Stanley A.M."/>
            <person name="Lindo L."/>
            <person name="Kelly A."/>
            <person name="Brown D.W."/>
            <person name="Lee T."/>
            <person name="Vaughan M.M."/>
            <person name="Alexander N.J."/>
            <person name="Busman M."/>
            <person name="Gutierrez S."/>
        </authorList>
    </citation>
    <scope>NUCLEOTIDE SEQUENCE [LARGE SCALE GENOMIC DNA]</scope>
    <source>
        <strain evidence="12 13">NRRL 13405</strain>
    </source>
</reference>
<comment type="function">
    <text evidence="1">Secreted metalloproteinase that allows assimilation of proteinaceous substrates.</text>
</comment>
<organism evidence="12 13">
    <name type="scientific">Fusarium flagelliforme</name>
    <dbReference type="NCBI Taxonomy" id="2675880"/>
    <lineage>
        <taxon>Eukaryota</taxon>
        <taxon>Fungi</taxon>
        <taxon>Dikarya</taxon>
        <taxon>Ascomycota</taxon>
        <taxon>Pezizomycotina</taxon>
        <taxon>Sordariomycetes</taxon>
        <taxon>Hypocreomycetidae</taxon>
        <taxon>Hypocreales</taxon>
        <taxon>Nectriaceae</taxon>
        <taxon>Fusarium</taxon>
        <taxon>Fusarium incarnatum-equiseti species complex</taxon>
    </lineage>
</organism>
<dbReference type="SUPFAM" id="SSF55486">
    <property type="entry name" value="Metalloproteases ('zincins'), catalytic domain"/>
    <property type="match status" value="1"/>
</dbReference>